<dbReference type="Proteomes" id="UP000823775">
    <property type="component" value="Unassembled WGS sequence"/>
</dbReference>
<organism evidence="1 2">
    <name type="scientific">Datura stramonium</name>
    <name type="common">Jimsonweed</name>
    <name type="synonym">Common thornapple</name>
    <dbReference type="NCBI Taxonomy" id="4076"/>
    <lineage>
        <taxon>Eukaryota</taxon>
        <taxon>Viridiplantae</taxon>
        <taxon>Streptophyta</taxon>
        <taxon>Embryophyta</taxon>
        <taxon>Tracheophyta</taxon>
        <taxon>Spermatophyta</taxon>
        <taxon>Magnoliopsida</taxon>
        <taxon>eudicotyledons</taxon>
        <taxon>Gunneridae</taxon>
        <taxon>Pentapetalae</taxon>
        <taxon>asterids</taxon>
        <taxon>lamiids</taxon>
        <taxon>Solanales</taxon>
        <taxon>Solanaceae</taxon>
        <taxon>Solanoideae</taxon>
        <taxon>Datureae</taxon>
        <taxon>Datura</taxon>
    </lineage>
</organism>
<proteinExistence type="predicted"/>
<sequence length="142" mass="16511">MEAYYIAFKEKHVIHVEAQFHAESFKTACPDIYYQIGMCDWGSFTIPVDPYFPELQATTLSFPNLRSMLRMWAACPFVPLLDKTVQADSVITLATKTDKDDPVMKREKYPGNRTPPHLRYPLTHQPLHSIQLIYRVPYLLSF</sequence>
<reference evidence="1 2" key="1">
    <citation type="journal article" date="2021" name="BMC Genomics">
        <title>Datura genome reveals duplications of psychoactive alkaloid biosynthetic genes and high mutation rate following tissue culture.</title>
        <authorList>
            <person name="Rajewski A."/>
            <person name="Carter-House D."/>
            <person name="Stajich J."/>
            <person name="Litt A."/>
        </authorList>
    </citation>
    <scope>NUCLEOTIDE SEQUENCE [LARGE SCALE GENOMIC DNA]</scope>
    <source>
        <strain evidence="1">AR-01</strain>
    </source>
</reference>
<protein>
    <submittedName>
        <fullName evidence="1">Uncharacterized protein</fullName>
    </submittedName>
</protein>
<evidence type="ECO:0000313" key="2">
    <source>
        <dbReference type="Proteomes" id="UP000823775"/>
    </source>
</evidence>
<evidence type="ECO:0000313" key="1">
    <source>
        <dbReference type="EMBL" id="MCD7465502.1"/>
    </source>
</evidence>
<comment type="caution">
    <text evidence="1">The sequence shown here is derived from an EMBL/GenBank/DDBJ whole genome shotgun (WGS) entry which is preliminary data.</text>
</comment>
<gene>
    <name evidence="1" type="ORF">HAX54_001438</name>
</gene>
<dbReference type="EMBL" id="JACEIK010001056">
    <property type="protein sequence ID" value="MCD7465502.1"/>
    <property type="molecule type" value="Genomic_DNA"/>
</dbReference>
<accession>A0ABS8T2D0</accession>
<name>A0ABS8T2D0_DATST</name>
<keyword evidence="2" id="KW-1185">Reference proteome</keyword>